<protein>
    <submittedName>
        <fullName evidence="3">Uncharacterized protein</fullName>
    </submittedName>
</protein>
<dbReference type="Proteomes" id="UP000620124">
    <property type="component" value="Unassembled WGS sequence"/>
</dbReference>
<evidence type="ECO:0000256" key="2">
    <source>
        <dbReference type="SAM" id="Phobius"/>
    </source>
</evidence>
<evidence type="ECO:0000256" key="1">
    <source>
        <dbReference type="SAM" id="MobiDB-lite"/>
    </source>
</evidence>
<keyword evidence="2" id="KW-0472">Membrane</keyword>
<keyword evidence="2" id="KW-0812">Transmembrane</keyword>
<keyword evidence="2" id="KW-1133">Transmembrane helix</keyword>
<proteinExistence type="predicted"/>
<reference evidence="3" key="1">
    <citation type="submission" date="2020-05" db="EMBL/GenBank/DDBJ databases">
        <title>Mycena genomes resolve the evolution of fungal bioluminescence.</title>
        <authorList>
            <person name="Tsai I.J."/>
        </authorList>
    </citation>
    <scope>NUCLEOTIDE SEQUENCE</scope>
    <source>
        <strain evidence="3">CCC161011</strain>
    </source>
</reference>
<organism evidence="3 4">
    <name type="scientific">Mycena venus</name>
    <dbReference type="NCBI Taxonomy" id="2733690"/>
    <lineage>
        <taxon>Eukaryota</taxon>
        <taxon>Fungi</taxon>
        <taxon>Dikarya</taxon>
        <taxon>Basidiomycota</taxon>
        <taxon>Agaricomycotina</taxon>
        <taxon>Agaricomycetes</taxon>
        <taxon>Agaricomycetidae</taxon>
        <taxon>Agaricales</taxon>
        <taxon>Marasmiineae</taxon>
        <taxon>Mycenaceae</taxon>
        <taxon>Mycena</taxon>
    </lineage>
</organism>
<gene>
    <name evidence="3" type="ORF">MVEN_02033800</name>
</gene>
<name>A0A8H6XBN2_9AGAR</name>
<dbReference type="EMBL" id="JACAZI010000021">
    <property type="protein sequence ID" value="KAF7338093.1"/>
    <property type="molecule type" value="Genomic_DNA"/>
</dbReference>
<feature type="region of interest" description="Disordered" evidence="1">
    <location>
        <begin position="130"/>
        <end position="159"/>
    </location>
</feature>
<feature type="transmembrane region" description="Helical" evidence="2">
    <location>
        <begin position="20"/>
        <end position="40"/>
    </location>
</feature>
<evidence type="ECO:0000313" key="4">
    <source>
        <dbReference type="Proteomes" id="UP000620124"/>
    </source>
</evidence>
<accession>A0A8H6XBN2</accession>
<comment type="caution">
    <text evidence="3">The sequence shown here is derived from an EMBL/GenBank/DDBJ whole genome shotgun (WGS) entry which is preliminary data.</text>
</comment>
<feature type="compositionally biased region" description="Low complexity" evidence="1">
    <location>
        <begin position="130"/>
        <end position="139"/>
    </location>
</feature>
<dbReference type="AlphaFoldDB" id="A0A8H6XBN2"/>
<evidence type="ECO:0000313" key="3">
    <source>
        <dbReference type="EMBL" id="KAF7338093.1"/>
    </source>
</evidence>
<sequence length="247" mass="25258">MSSTDAMSSSASPSQNSALYQYAVPAAVFIFAAISITVYFRSSIRRQSPTGIGAVVALRGQQGAPHLFDPRMKPPLFEAYLVLDGADGGQRQFEWDAEAQAPVPSGEWADIMPLSVANIITGAQGAAARAAKRASAASPSPSPEVDPRPPDANANASTDAANLNHSSSAASLGLNSDLVRALVSVVVRMPVAPTPEAAPTAERVDGAGDAEDMAEDDIGGAPLPYLELGLVEVDVLGAGDSSQGVTS</sequence>
<dbReference type="OrthoDB" id="3051128at2759"/>
<keyword evidence="4" id="KW-1185">Reference proteome</keyword>